<reference evidence="6 7" key="1">
    <citation type="journal article" date="2013" name="Nature">
        <title>Insights into bilaterian evolution from three spiralian genomes.</title>
        <authorList>
            <person name="Simakov O."/>
            <person name="Marletaz F."/>
            <person name="Cho S.J."/>
            <person name="Edsinger-Gonzales E."/>
            <person name="Havlak P."/>
            <person name="Hellsten U."/>
            <person name="Kuo D.H."/>
            <person name="Larsson T."/>
            <person name="Lv J."/>
            <person name="Arendt D."/>
            <person name="Savage R."/>
            <person name="Osoegawa K."/>
            <person name="de Jong P."/>
            <person name="Grimwood J."/>
            <person name="Chapman J.A."/>
            <person name="Shapiro H."/>
            <person name="Aerts A."/>
            <person name="Otillar R.P."/>
            <person name="Terry A.Y."/>
            <person name="Boore J.L."/>
            <person name="Grigoriev I.V."/>
            <person name="Lindberg D.R."/>
            <person name="Seaver E.C."/>
            <person name="Weisblat D.A."/>
            <person name="Putnam N.H."/>
            <person name="Rokhsar D.S."/>
        </authorList>
    </citation>
    <scope>NUCLEOTIDE SEQUENCE [LARGE SCALE GENOMIC DNA]</scope>
</reference>
<feature type="domain" description="Replication protein A OB" evidence="4">
    <location>
        <begin position="195"/>
        <end position="283"/>
    </location>
</feature>
<dbReference type="GO" id="GO:0000712">
    <property type="term" value="P:resolution of meiotic recombination intermediates"/>
    <property type="evidence" value="ECO:0007669"/>
    <property type="project" value="TreeGrafter"/>
</dbReference>
<sequence>MDKMSWNHDFTDFQTVPKLNLNMQANQKTRQPTNTPSSSSSEIKIQDITSGHSYINFVGLIICKDGPKSIINKKGTERHLLSFTVRDSEQDFINLTLWGSDTFISNYNRSTQVGDVVQISNAQVQTKQNNGMDDKYKPWTPSGFQLNVSENHGSIEVYNGWDVDHLRSLQHIPNKANNDYYTLDDINVNGMSLQGEHVNLLVAVKKLGKVRNITTKTGKTTKKCEVILFDETCANLPLDLWNNNVDIAQLWIPHQTVIFAADVKIIYNEFKSSMIAVSDSKTIFTIDPDTQEAYSLHSFATSEKSFTEDTSFNEGNVSFSREPDPDLDSIRDIYTVEEIKKKAQDENDKQTDYGVAFVFVSLLDIDNEDKIITKRICEKCKRVLKKESNYICLNTVCNGEDDNNMINDNYNLEYNITLSISDHTATLDFTHLQPTVAEHMLGFPADQINHVSLDQLTQIKWKYLLERCKIKFKLIKYNKDSISKYTVRILSLDLADTENVLNYFATQ</sequence>
<dbReference type="InterPro" id="IPR052469">
    <property type="entry name" value="MEIOB"/>
</dbReference>
<dbReference type="OrthoDB" id="9937820at2759"/>
<dbReference type="Pfam" id="PF24903">
    <property type="entry name" value="OB_MEIOB_N"/>
    <property type="match status" value="1"/>
</dbReference>
<dbReference type="Pfam" id="PF16900">
    <property type="entry name" value="REPA_OB_2"/>
    <property type="match status" value="1"/>
</dbReference>
<evidence type="ECO:0000259" key="5">
    <source>
        <dbReference type="Pfam" id="PF24903"/>
    </source>
</evidence>
<dbReference type="Gene3D" id="2.40.50.140">
    <property type="entry name" value="Nucleic acid-binding proteins"/>
    <property type="match status" value="2"/>
</dbReference>
<dbReference type="CTD" id="20245770"/>
<evidence type="ECO:0000256" key="3">
    <source>
        <dbReference type="ARBA" id="ARBA00038329"/>
    </source>
</evidence>
<dbReference type="InterPro" id="IPR012340">
    <property type="entry name" value="NA-bd_OB-fold"/>
</dbReference>
<dbReference type="GO" id="GO:0008310">
    <property type="term" value="F:single-stranded DNA 3'-5' DNA exonuclease activity"/>
    <property type="evidence" value="ECO:0007669"/>
    <property type="project" value="TreeGrafter"/>
</dbReference>
<dbReference type="InterPro" id="IPR031657">
    <property type="entry name" value="REPA_OB_2"/>
</dbReference>
<evidence type="ECO:0000256" key="1">
    <source>
        <dbReference type="ARBA" id="ARBA00023125"/>
    </source>
</evidence>
<organism evidence="6 7">
    <name type="scientific">Lottia gigantea</name>
    <name type="common">Giant owl limpet</name>
    <dbReference type="NCBI Taxonomy" id="225164"/>
    <lineage>
        <taxon>Eukaryota</taxon>
        <taxon>Metazoa</taxon>
        <taxon>Spiralia</taxon>
        <taxon>Lophotrochozoa</taxon>
        <taxon>Mollusca</taxon>
        <taxon>Gastropoda</taxon>
        <taxon>Patellogastropoda</taxon>
        <taxon>Lottioidea</taxon>
        <taxon>Lottiidae</taxon>
        <taxon>Lottia</taxon>
    </lineage>
</organism>
<dbReference type="SUPFAM" id="SSF50249">
    <property type="entry name" value="Nucleic acid-binding proteins"/>
    <property type="match status" value="3"/>
</dbReference>
<accession>V4B330</accession>
<feature type="domain" description="MEIOB-like N-terminal" evidence="5">
    <location>
        <begin position="40"/>
        <end position="175"/>
    </location>
</feature>
<name>V4B330_LOTGI</name>
<dbReference type="HOGENOM" id="CLU_042457_1_0_1"/>
<dbReference type="FunFam" id="2.40.50.140:FF:000171">
    <property type="entry name" value="meiosis-specific with OB domain-containing protein isoform X1"/>
    <property type="match status" value="1"/>
</dbReference>
<evidence type="ECO:0000313" key="6">
    <source>
        <dbReference type="EMBL" id="ESP04648.1"/>
    </source>
</evidence>
<keyword evidence="2" id="KW-0469">Meiosis</keyword>
<dbReference type="Proteomes" id="UP000030746">
    <property type="component" value="Unassembled WGS sequence"/>
</dbReference>
<keyword evidence="7" id="KW-1185">Reference proteome</keyword>
<dbReference type="STRING" id="225164.V4B330"/>
<gene>
    <name evidence="6" type="ORF">LOTGIDRAFT_204952</name>
</gene>
<dbReference type="KEGG" id="lgi:LOTGIDRAFT_204952"/>
<dbReference type="GeneID" id="20245770"/>
<comment type="similarity">
    <text evidence="3">Belongs to the MEIOB family.</text>
</comment>
<evidence type="ECO:0000259" key="4">
    <source>
        <dbReference type="Pfam" id="PF16900"/>
    </source>
</evidence>
<evidence type="ECO:0000256" key="2">
    <source>
        <dbReference type="ARBA" id="ARBA00023254"/>
    </source>
</evidence>
<keyword evidence="1" id="KW-0238">DNA-binding</keyword>
<dbReference type="PANTHER" id="PTHR21166">
    <property type="entry name" value="CELL DIVISION CONTROL PROTEIN 24 OB DOMAIN-CONTAINING PROTEIN-RELATED"/>
    <property type="match status" value="1"/>
</dbReference>
<dbReference type="GO" id="GO:0003697">
    <property type="term" value="F:single-stranded DNA binding"/>
    <property type="evidence" value="ECO:0007669"/>
    <property type="project" value="TreeGrafter"/>
</dbReference>
<evidence type="ECO:0000313" key="7">
    <source>
        <dbReference type="Proteomes" id="UP000030746"/>
    </source>
</evidence>
<dbReference type="PANTHER" id="PTHR21166:SF2">
    <property type="entry name" value="CELL DIVISION CONTROL PROTEIN 24 OB DOMAIN-CONTAINING PROTEIN-RELATED"/>
    <property type="match status" value="1"/>
</dbReference>
<dbReference type="AlphaFoldDB" id="V4B330"/>
<dbReference type="InterPro" id="IPR056880">
    <property type="entry name" value="OB_MEIOB_N"/>
</dbReference>
<protein>
    <submittedName>
        <fullName evidence="6">Uncharacterized protein</fullName>
    </submittedName>
</protein>
<proteinExistence type="inferred from homology"/>
<dbReference type="RefSeq" id="XP_009044691.1">
    <property type="nucleotide sequence ID" value="XM_009046443.1"/>
</dbReference>
<dbReference type="EMBL" id="KB199676">
    <property type="protein sequence ID" value="ESP04648.1"/>
    <property type="molecule type" value="Genomic_DNA"/>
</dbReference>
<dbReference type="OMA" id="IYLKFVV"/>